<dbReference type="GO" id="GO:0007234">
    <property type="term" value="P:osmosensory signaling via phosphorelay pathway"/>
    <property type="evidence" value="ECO:0007669"/>
    <property type="project" value="TreeGrafter"/>
</dbReference>
<feature type="domain" description="Histidine kinase" evidence="6">
    <location>
        <begin position="133"/>
        <end position="340"/>
    </location>
</feature>
<dbReference type="SUPFAM" id="SSF55785">
    <property type="entry name" value="PYP-like sensor domain (PAS domain)"/>
    <property type="match status" value="1"/>
</dbReference>
<dbReference type="PANTHER" id="PTHR42878">
    <property type="entry name" value="TWO-COMPONENT HISTIDINE KINASE"/>
    <property type="match status" value="1"/>
</dbReference>
<dbReference type="GO" id="GO:0004673">
    <property type="term" value="F:protein histidine kinase activity"/>
    <property type="evidence" value="ECO:0007669"/>
    <property type="project" value="UniProtKB-EC"/>
</dbReference>
<evidence type="ECO:0000313" key="8">
    <source>
        <dbReference type="Proteomes" id="UP000466535"/>
    </source>
</evidence>
<dbReference type="OrthoDB" id="327291at2157"/>
<dbReference type="InterPro" id="IPR000014">
    <property type="entry name" value="PAS"/>
</dbReference>
<organism evidence="7 8">
    <name type="scientific">Halovenus carboxidivorans</name>
    <dbReference type="NCBI Taxonomy" id="2692199"/>
    <lineage>
        <taxon>Archaea</taxon>
        <taxon>Methanobacteriati</taxon>
        <taxon>Methanobacteriota</taxon>
        <taxon>Stenosarchaea group</taxon>
        <taxon>Halobacteria</taxon>
        <taxon>Halobacteriales</taxon>
        <taxon>Haloarculaceae</taxon>
        <taxon>Halovenus</taxon>
    </lineage>
</organism>
<evidence type="ECO:0000256" key="5">
    <source>
        <dbReference type="ARBA" id="ARBA00023136"/>
    </source>
</evidence>
<keyword evidence="3" id="KW-0808">Transferase</keyword>
<dbReference type="InterPro" id="IPR003594">
    <property type="entry name" value="HATPase_dom"/>
</dbReference>
<comment type="catalytic activity">
    <reaction evidence="1">
        <text>ATP + protein L-histidine = ADP + protein N-phospho-L-histidine.</text>
        <dbReference type="EC" id="2.7.13.3"/>
    </reaction>
</comment>
<dbReference type="NCBIfam" id="TIGR00229">
    <property type="entry name" value="sensory_box"/>
    <property type="match status" value="1"/>
</dbReference>
<evidence type="ECO:0000256" key="1">
    <source>
        <dbReference type="ARBA" id="ARBA00000085"/>
    </source>
</evidence>
<dbReference type="InterPro" id="IPR035965">
    <property type="entry name" value="PAS-like_dom_sf"/>
</dbReference>
<proteinExistence type="predicted"/>
<name>A0A6B0T0X9_9EURY</name>
<dbReference type="CDD" id="cd00130">
    <property type="entry name" value="PAS"/>
    <property type="match status" value="1"/>
</dbReference>
<dbReference type="InterPro" id="IPR050351">
    <property type="entry name" value="BphY/WalK/GraS-like"/>
</dbReference>
<sequence length="345" mass="38302">MSLEEGSGLSAEYDALQTGIALYDPSEATVMDANERFESILGYSVDRLRTLSVDRYTANTGAFAEPDFEERLRAAAAGEPQQFKWRIKRADGTLIWVRVNLSQRTDGETVLAEMRDITDYYTASRRETLFWRILRHNLRNETSVIAGHAGTIRSTTECAEIRRSAAVIESTAVELGDIASEVKQIQRATTRSESDRSTVEASAAVEAVVTDLSEAYPEAEITVERRRQMWIRVDEAFEHALGHAVENAVVHGDDSPRVEISIGPSPNTGRVEIRIADRNPQIPEMEIEALGEFAEVTSTTHGTGVGLFVMKWCIESLGGEIEFERRDDGNVVHIYLPPEPEPSSA</sequence>
<evidence type="ECO:0000256" key="3">
    <source>
        <dbReference type="ARBA" id="ARBA00022679"/>
    </source>
</evidence>
<dbReference type="PRINTS" id="PR00344">
    <property type="entry name" value="BCTRLSENSOR"/>
</dbReference>
<dbReference type="SMART" id="SM00387">
    <property type="entry name" value="HATPase_c"/>
    <property type="match status" value="1"/>
</dbReference>
<dbReference type="GO" id="GO:0030295">
    <property type="term" value="F:protein kinase activator activity"/>
    <property type="evidence" value="ECO:0007669"/>
    <property type="project" value="TreeGrafter"/>
</dbReference>
<accession>A0A6B0T0X9</accession>
<dbReference type="AlphaFoldDB" id="A0A6B0T0X9"/>
<protein>
    <recommendedName>
        <fullName evidence="2">histidine kinase</fullName>
        <ecNumber evidence="2">2.7.13.3</ecNumber>
    </recommendedName>
</protein>
<dbReference type="Proteomes" id="UP000466535">
    <property type="component" value="Unassembled WGS sequence"/>
</dbReference>
<evidence type="ECO:0000313" key="7">
    <source>
        <dbReference type="EMBL" id="MXR50847.1"/>
    </source>
</evidence>
<dbReference type="InterPro" id="IPR005467">
    <property type="entry name" value="His_kinase_dom"/>
</dbReference>
<dbReference type="Gene3D" id="3.30.450.20">
    <property type="entry name" value="PAS domain"/>
    <property type="match status" value="1"/>
</dbReference>
<keyword evidence="8" id="KW-1185">Reference proteome</keyword>
<dbReference type="EMBL" id="WUUT01000001">
    <property type="protein sequence ID" value="MXR50847.1"/>
    <property type="molecule type" value="Genomic_DNA"/>
</dbReference>
<keyword evidence="5" id="KW-0472">Membrane</keyword>
<dbReference type="InterPro" id="IPR036890">
    <property type="entry name" value="HATPase_C_sf"/>
</dbReference>
<dbReference type="Pfam" id="PF13426">
    <property type="entry name" value="PAS_9"/>
    <property type="match status" value="1"/>
</dbReference>
<dbReference type="PROSITE" id="PS50109">
    <property type="entry name" value="HIS_KIN"/>
    <property type="match status" value="1"/>
</dbReference>
<evidence type="ECO:0000256" key="4">
    <source>
        <dbReference type="ARBA" id="ARBA00022777"/>
    </source>
</evidence>
<dbReference type="InterPro" id="IPR004358">
    <property type="entry name" value="Sig_transdc_His_kin-like_C"/>
</dbReference>
<dbReference type="EC" id="2.7.13.3" evidence="2"/>
<dbReference type="Gene3D" id="3.30.565.10">
    <property type="entry name" value="Histidine kinase-like ATPase, C-terminal domain"/>
    <property type="match status" value="1"/>
</dbReference>
<comment type="caution">
    <text evidence="7">The sequence shown here is derived from an EMBL/GenBank/DDBJ whole genome shotgun (WGS) entry which is preliminary data.</text>
</comment>
<dbReference type="PANTHER" id="PTHR42878:SF14">
    <property type="entry name" value="OSMOLARITY TWO-COMPONENT SYSTEM PROTEIN SSK1"/>
    <property type="match status" value="1"/>
</dbReference>
<evidence type="ECO:0000259" key="6">
    <source>
        <dbReference type="PROSITE" id="PS50109"/>
    </source>
</evidence>
<evidence type="ECO:0000256" key="2">
    <source>
        <dbReference type="ARBA" id="ARBA00012438"/>
    </source>
</evidence>
<dbReference type="GO" id="GO:0016020">
    <property type="term" value="C:membrane"/>
    <property type="evidence" value="ECO:0007669"/>
    <property type="project" value="UniProtKB-SubCell"/>
</dbReference>
<dbReference type="RefSeq" id="WP_159762941.1">
    <property type="nucleotide sequence ID" value="NZ_WUUT01000001.1"/>
</dbReference>
<dbReference type="SUPFAM" id="SSF55874">
    <property type="entry name" value="ATPase domain of HSP90 chaperone/DNA topoisomerase II/histidine kinase"/>
    <property type="match status" value="1"/>
</dbReference>
<dbReference type="GO" id="GO:0000156">
    <property type="term" value="F:phosphorelay response regulator activity"/>
    <property type="evidence" value="ECO:0007669"/>
    <property type="project" value="TreeGrafter"/>
</dbReference>
<reference evidence="7 8" key="1">
    <citation type="submission" date="2019-12" db="EMBL/GenBank/DDBJ databases">
        <title>Isolation and characterization of three novel carbon monoxide-oxidizing members of Halobacteria from salione crusts and soils.</title>
        <authorList>
            <person name="Myers M.R."/>
            <person name="King G.M."/>
        </authorList>
    </citation>
    <scope>NUCLEOTIDE SEQUENCE [LARGE SCALE GENOMIC DNA]</scope>
    <source>
        <strain evidence="7 8">WSH3</strain>
    </source>
</reference>
<dbReference type="Pfam" id="PF02518">
    <property type="entry name" value="HATPase_c"/>
    <property type="match status" value="1"/>
</dbReference>
<gene>
    <name evidence="7" type="ORF">GRX03_04400</name>
</gene>
<keyword evidence="4" id="KW-0418">Kinase</keyword>